<dbReference type="EMBL" id="JAPDRN010000003">
    <property type="protein sequence ID" value="KAJ9646037.1"/>
    <property type="molecule type" value="Genomic_DNA"/>
</dbReference>
<evidence type="ECO:0000313" key="1">
    <source>
        <dbReference type="EMBL" id="KAJ9646037.1"/>
    </source>
</evidence>
<comment type="caution">
    <text evidence="1">The sequence shown here is derived from an EMBL/GenBank/DDBJ whole genome shotgun (WGS) entry which is preliminary data.</text>
</comment>
<proteinExistence type="predicted"/>
<name>A0AA39D3X2_9EURO</name>
<sequence>MNLVIWGSSPRSLTAIRYRMTIERTPLTSTDLSTDVLLADILTQFEAVMYDEMDIELIFNQLRDPVFPREDWLDSIDELVEEVIQDVRIRKGIAGEHDDDDDDDDDES</sequence>
<evidence type="ECO:0000313" key="2">
    <source>
        <dbReference type="Proteomes" id="UP001172681"/>
    </source>
</evidence>
<protein>
    <submittedName>
        <fullName evidence="1">Uncharacterized protein</fullName>
    </submittedName>
</protein>
<organism evidence="1 2">
    <name type="scientific">Knufia peltigerae</name>
    <dbReference type="NCBI Taxonomy" id="1002370"/>
    <lineage>
        <taxon>Eukaryota</taxon>
        <taxon>Fungi</taxon>
        <taxon>Dikarya</taxon>
        <taxon>Ascomycota</taxon>
        <taxon>Pezizomycotina</taxon>
        <taxon>Eurotiomycetes</taxon>
        <taxon>Chaetothyriomycetidae</taxon>
        <taxon>Chaetothyriales</taxon>
        <taxon>Trichomeriaceae</taxon>
        <taxon>Knufia</taxon>
    </lineage>
</organism>
<keyword evidence="2" id="KW-1185">Reference proteome</keyword>
<accession>A0AA39D3X2</accession>
<dbReference type="Proteomes" id="UP001172681">
    <property type="component" value="Unassembled WGS sequence"/>
</dbReference>
<reference evidence="1" key="1">
    <citation type="submission" date="2022-10" db="EMBL/GenBank/DDBJ databases">
        <title>Culturing micro-colonial fungi from biological soil crusts in the Mojave desert and describing Neophaeococcomyces mojavensis, and introducing the new genera and species Taxawa tesnikishii.</title>
        <authorList>
            <person name="Kurbessoian T."/>
            <person name="Stajich J.E."/>
        </authorList>
    </citation>
    <scope>NUCLEOTIDE SEQUENCE</scope>
    <source>
        <strain evidence="1">TK_35</strain>
    </source>
</reference>
<gene>
    <name evidence="1" type="ORF">H2204_000699</name>
</gene>
<dbReference type="AlphaFoldDB" id="A0AA39D3X2"/>